<keyword evidence="2" id="KW-1185">Reference proteome</keyword>
<dbReference type="EMBL" id="CAVMJV010000012">
    <property type="protein sequence ID" value="CAK5045477.1"/>
    <property type="molecule type" value="Genomic_DNA"/>
</dbReference>
<sequence length="48" mass="5223">MEICTATNDVGSKKLSPPVFNAFQKSIGDGIELFHLLQRISMTISLNG</sequence>
<evidence type="ECO:0000313" key="1">
    <source>
        <dbReference type="EMBL" id="CAK5045477.1"/>
    </source>
</evidence>
<comment type="caution">
    <text evidence="1">The sequence shown here is derived from an EMBL/GenBank/DDBJ whole genome shotgun (WGS) entry which is preliminary data.</text>
</comment>
<evidence type="ECO:0000313" key="2">
    <source>
        <dbReference type="Proteomes" id="UP001497535"/>
    </source>
</evidence>
<organism evidence="1 2">
    <name type="scientific">Meloidogyne enterolobii</name>
    <name type="common">Root-knot nematode worm</name>
    <name type="synonym">Meloidogyne mayaguensis</name>
    <dbReference type="NCBI Taxonomy" id="390850"/>
    <lineage>
        <taxon>Eukaryota</taxon>
        <taxon>Metazoa</taxon>
        <taxon>Ecdysozoa</taxon>
        <taxon>Nematoda</taxon>
        <taxon>Chromadorea</taxon>
        <taxon>Rhabditida</taxon>
        <taxon>Tylenchina</taxon>
        <taxon>Tylenchomorpha</taxon>
        <taxon>Tylenchoidea</taxon>
        <taxon>Meloidogynidae</taxon>
        <taxon>Meloidogyninae</taxon>
        <taxon>Meloidogyne</taxon>
    </lineage>
</organism>
<proteinExistence type="predicted"/>
<gene>
    <name evidence="1" type="ORF">MENTE1834_LOCUS11756</name>
</gene>
<dbReference type="Proteomes" id="UP001497535">
    <property type="component" value="Unassembled WGS sequence"/>
</dbReference>
<protein>
    <submittedName>
        <fullName evidence="1">Uncharacterized protein</fullName>
    </submittedName>
</protein>
<name>A0ACB0YGD8_MELEN</name>
<accession>A0ACB0YGD8</accession>
<reference evidence="1" key="1">
    <citation type="submission" date="2023-11" db="EMBL/GenBank/DDBJ databases">
        <authorList>
            <person name="Poullet M."/>
        </authorList>
    </citation>
    <scope>NUCLEOTIDE SEQUENCE</scope>
    <source>
        <strain evidence="1">E1834</strain>
    </source>
</reference>